<dbReference type="AlphaFoldDB" id="A0A5B7D6Z8"/>
<accession>A0A5B7D6Z8</accession>
<proteinExistence type="predicted"/>
<name>A0A5B7D6Z8_PORTR</name>
<evidence type="ECO:0000313" key="1">
    <source>
        <dbReference type="EMBL" id="MPC17044.1"/>
    </source>
</evidence>
<protein>
    <submittedName>
        <fullName evidence="1">Uncharacterized protein</fullName>
    </submittedName>
</protein>
<dbReference type="EMBL" id="VSRR010000556">
    <property type="protein sequence ID" value="MPC17044.1"/>
    <property type="molecule type" value="Genomic_DNA"/>
</dbReference>
<keyword evidence="2" id="KW-1185">Reference proteome</keyword>
<dbReference type="Proteomes" id="UP000324222">
    <property type="component" value="Unassembled WGS sequence"/>
</dbReference>
<organism evidence="1 2">
    <name type="scientific">Portunus trituberculatus</name>
    <name type="common">Swimming crab</name>
    <name type="synonym">Neptunus trituberculatus</name>
    <dbReference type="NCBI Taxonomy" id="210409"/>
    <lineage>
        <taxon>Eukaryota</taxon>
        <taxon>Metazoa</taxon>
        <taxon>Ecdysozoa</taxon>
        <taxon>Arthropoda</taxon>
        <taxon>Crustacea</taxon>
        <taxon>Multicrustacea</taxon>
        <taxon>Malacostraca</taxon>
        <taxon>Eumalacostraca</taxon>
        <taxon>Eucarida</taxon>
        <taxon>Decapoda</taxon>
        <taxon>Pleocyemata</taxon>
        <taxon>Brachyura</taxon>
        <taxon>Eubrachyura</taxon>
        <taxon>Portunoidea</taxon>
        <taxon>Portunidae</taxon>
        <taxon>Portuninae</taxon>
        <taxon>Portunus</taxon>
    </lineage>
</organism>
<comment type="caution">
    <text evidence="1">The sequence shown here is derived from an EMBL/GenBank/DDBJ whole genome shotgun (WGS) entry which is preliminary data.</text>
</comment>
<sequence length="70" mass="7978">MSDVTSGYGSTRARTHPRLSFLRYFRLIRAVVRPHRSNIPLPRVLLCWPGTPCLLSPSLPLPRPWLTAEP</sequence>
<evidence type="ECO:0000313" key="2">
    <source>
        <dbReference type="Proteomes" id="UP000324222"/>
    </source>
</evidence>
<gene>
    <name evidence="1" type="ORF">E2C01_009889</name>
</gene>
<reference evidence="1 2" key="1">
    <citation type="submission" date="2019-05" db="EMBL/GenBank/DDBJ databases">
        <title>Another draft genome of Portunus trituberculatus and its Hox gene families provides insights of decapod evolution.</title>
        <authorList>
            <person name="Jeong J.-H."/>
            <person name="Song I."/>
            <person name="Kim S."/>
            <person name="Choi T."/>
            <person name="Kim D."/>
            <person name="Ryu S."/>
            <person name="Kim W."/>
        </authorList>
    </citation>
    <scope>NUCLEOTIDE SEQUENCE [LARGE SCALE GENOMIC DNA]</scope>
    <source>
        <tissue evidence="1">Muscle</tissue>
    </source>
</reference>